<evidence type="ECO:0000313" key="2">
    <source>
        <dbReference type="EMBL" id="POO04117.1"/>
    </source>
</evidence>
<reference evidence="3" key="1">
    <citation type="submission" date="2016-06" db="EMBL/GenBank/DDBJ databases">
        <title>Parallel loss of symbiosis genes in relatives of nitrogen-fixing non-legume Parasponia.</title>
        <authorList>
            <person name="Van Velzen R."/>
            <person name="Holmer R."/>
            <person name="Bu F."/>
            <person name="Rutten L."/>
            <person name="Van Zeijl A."/>
            <person name="Liu W."/>
            <person name="Santuari L."/>
            <person name="Cao Q."/>
            <person name="Sharma T."/>
            <person name="Shen D."/>
            <person name="Roswanjaya Y."/>
            <person name="Wardhani T."/>
            <person name="Kalhor M.S."/>
            <person name="Jansen J."/>
            <person name="Van den Hoogen J."/>
            <person name="Gungor B."/>
            <person name="Hartog M."/>
            <person name="Hontelez J."/>
            <person name="Verver J."/>
            <person name="Yang W.-C."/>
            <person name="Schijlen E."/>
            <person name="Repin R."/>
            <person name="Schilthuizen M."/>
            <person name="Schranz E."/>
            <person name="Heidstra R."/>
            <person name="Miyata K."/>
            <person name="Fedorova E."/>
            <person name="Kohlen W."/>
            <person name="Bisseling T."/>
            <person name="Smit S."/>
            <person name="Geurts R."/>
        </authorList>
    </citation>
    <scope>NUCLEOTIDE SEQUENCE [LARGE SCALE GENOMIC DNA]</scope>
    <source>
        <strain evidence="3">cv. RG33-2</strain>
    </source>
</reference>
<proteinExistence type="predicted"/>
<keyword evidence="3" id="KW-1185">Reference proteome</keyword>
<evidence type="ECO:0000256" key="1">
    <source>
        <dbReference type="SAM" id="MobiDB-lite"/>
    </source>
</evidence>
<dbReference type="OrthoDB" id="10386852at2759"/>
<dbReference type="AlphaFoldDB" id="A0A2P5G282"/>
<evidence type="ECO:0000313" key="3">
    <source>
        <dbReference type="Proteomes" id="UP000237000"/>
    </source>
</evidence>
<comment type="caution">
    <text evidence="2">The sequence shown here is derived from an EMBL/GenBank/DDBJ whole genome shotgun (WGS) entry which is preliminary data.</text>
</comment>
<name>A0A2P5G282_TREOI</name>
<feature type="region of interest" description="Disordered" evidence="1">
    <location>
        <begin position="41"/>
        <end position="64"/>
    </location>
</feature>
<protein>
    <submittedName>
        <fullName evidence="2">Uncharacterized protein</fullName>
    </submittedName>
</protein>
<dbReference type="EMBL" id="JXTC01000001">
    <property type="protein sequence ID" value="POO04117.1"/>
    <property type="molecule type" value="Genomic_DNA"/>
</dbReference>
<sequence>MNMPETFKYSKLVSCPMALQTQTLPPNPESAITTELIFQNLRPQRETKRKDHQKKTPVSESVKPTKLKANIFNLRKKNGVFPKAKSTMVLTWKLSEQRRQLVLH</sequence>
<accession>A0A2P5G282</accession>
<dbReference type="InParanoid" id="A0A2P5G282"/>
<gene>
    <name evidence="2" type="ORF">TorRG33x02_004210</name>
</gene>
<organism evidence="2 3">
    <name type="scientific">Trema orientale</name>
    <name type="common">Charcoal tree</name>
    <name type="synonym">Celtis orientalis</name>
    <dbReference type="NCBI Taxonomy" id="63057"/>
    <lineage>
        <taxon>Eukaryota</taxon>
        <taxon>Viridiplantae</taxon>
        <taxon>Streptophyta</taxon>
        <taxon>Embryophyta</taxon>
        <taxon>Tracheophyta</taxon>
        <taxon>Spermatophyta</taxon>
        <taxon>Magnoliopsida</taxon>
        <taxon>eudicotyledons</taxon>
        <taxon>Gunneridae</taxon>
        <taxon>Pentapetalae</taxon>
        <taxon>rosids</taxon>
        <taxon>fabids</taxon>
        <taxon>Rosales</taxon>
        <taxon>Cannabaceae</taxon>
        <taxon>Trema</taxon>
    </lineage>
</organism>
<dbReference type="Proteomes" id="UP000237000">
    <property type="component" value="Unassembled WGS sequence"/>
</dbReference>